<evidence type="ECO:0000259" key="1">
    <source>
        <dbReference type="PROSITE" id="PS50995"/>
    </source>
</evidence>
<comment type="caution">
    <text evidence="2">The sequence shown here is derived from an EMBL/GenBank/DDBJ whole genome shotgun (WGS) entry which is preliminary data.</text>
</comment>
<evidence type="ECO:0000313" key="3">
    <source>
        <dbReference type="Proteomes" id="UP000619260"/>
    </source>
</evidence>
<name>A0A8J3YKR1_9ACTN</name>
<sequence length="188" mass="19402">MNGGMTDVDRVGNVLGALALSVTDLTAAAITDDTGHAPSAAAALSALHQFLDRPTVDRLRQVLGLTHSGAVRLVDRLDAAGLVVREAGPDSRSRAVVLTDKGRAAAVRVTAARTAALGAALASFSAGERQTLHTLLSRLMAGVVEAKDGGAWICRLCDVQACGRTEGHCPTANAAAAKYPDAPRFPRR</sequence>
<dbReference type="InterPro" id="IPR036388">
    <property type="entry name" value="WH-like_DNA-bd_sf"/>
</dbReference>
<dbReference type="SUPFAM" id="SSF46785">
    <property type="entry name" value="Winged helix' DNA-binding domain"/>
    <property type="match status" value="1"/>
</dbReference>
<dbReference type="EMBL" id="BOPF01000007">
    <property type="protein sequence ID" value="GIJ45593.1"/>
    <property type="molecule type" value="Genomic_DNA"/>
</dbReference>
<dbReference type="PROSITE" id="PS50995">
    <property type="entry name" value="HTH_MARR_2"/>
    <property type="match status" value="1"/>
</dbReference>
<dbReference type="InterPro" id="IPR000835">
    <property type="entry name" value="HTH_MarR-typ"/>
</dbReference>
<gene>
    <name evidence="2" type="ORF">Val02_24790</name>
</gene>
<dbReference type="Proteomes" id="UP000619260">
    <property type="component" value="Unassembled WGS sequence"/>
</dbReference>
<dbReference type="GO" id="GO:0003700">
    <property type="term" value="F:DNA-binding transcription factor activity"/>
    <property type="evidence" value="ECO:0007669"/>
    <property type="project" value="InterPro"/>
</dbReference>
<keyword evidence="3" id="KW-1185">Reference proteome</keyword>
<dbReference type="PANTHER" id="PTHR33164:SF43">
    <property type="entry name" value="HTH-TYPE TRANSCRIPTIONAL REPRESSOR YETL"/>
    <property type="match status" value="1"/>
</dbReference>
<proteinExistence type="predicted"/>
<dbReference type="Gene3D" id="1.10.10.10">
    <property type="entry name" value="Winged helix-like DNA-binding domain superfamily/Winged helix DNA-binding domain"/>
    <property type="match status" value="1"/>
</dbReference>
<evidence type="ECO:0000313" key="2">
    <source>
        <dbReference type="EMBL" id="GIJ45593.1"/>
    </source>
</evidence>
<dbReference type="AlphaFoldDB" id="A0A8J3YKR1"/>
<accession>A0A8J3YKR1</accession>
<dbReference type="SMART" id="SM00347">
    <property type="entry name" value="HTH_MARR"/>
    <property type="match status" value="1"/>
</dbReference>
<reference evidence="2" key="1">
    <citation type="submission" date="2021-01" db="EMBL/GenBank/DDBJ databases">
        <title>Whole genome shotgun sequence of Virgisporangium aliadipatigenens NBRC 105644.</title>
        <authorList>
            <person name="Komaki H."/>
            <person name="Tamura T."/>
        </authorList>
    </citation>
    <scope>NUCLEOTIDE SEQUENCE</scope>
    <source>
        <strain evidence="2">NBRC 105644</strain>
    </source>
</reference>
<dbReference type="Pfam" id="PF12802">
    <property type="entry name" value="MarR_2"/>
    <property type="match status" value="1"/>
</dbReference>
<dbReference type="InterPro" id="IPR036390">
    <property type="entry name" value="WH_DNA-bd_sf"/>
</dbReference>
<protein>
    <submittedName>
        <fullName evidence="2">MarR family transcriptional regulator</fullName>
    </submittedName>
</protein>
<dbReference type="InterPro" id="IPR039422">
    <property type="entry name" value="MarR/SlyA-like"/>
</dbReference>
<feature type="domain" description="HTH marR-type" evidence="1">
    <location>
        <begin position="8"/>
        <end position="141"/>
    </location>
</feature>
<organism evidence="2 3">
    <name type="scientific">Virgisporangium aliadipatigenens</name>
    <dbReference type="NCBI Taxonomy" id="741659"/>
    <lineage>
        <taxon>Bacteria</taxon>
        <taxon>Bacillati</taxon>
        <taxon>Actinomycetota</taxon>
        <taxon>Actinomycetes</taxon>
        <taxon>Micromonosporales</taxon>
        <taxon>Micromonosporaceae</taxon>
        <taxon>Virgisporangium</taxon>
    </lineage>
</organism>
<dbReference type="PANTHER" id="PTHR33164">
    <property type="entry name" value="TRANSCRIPTIONAL REGULATOR, MARR FAMILY"/>
    <property type="match status" value="1"/>
</dbReference>
<dbReference type="GO" id="GO:0006950">
    <property type="term" value="P:response to stress"/>
    <property type="evidence" value="ECO:0007669"/>
    <property type="project" value="TreeGrafter"/>
</dbReference>